<name>A0A1G9G045_9ACTN</name>
<feature type="signal peptide" evidence="2">
    <location>
        <begin position="1"/>
        <end position="31"/>
    </location>
</feature>
<feature type="chain" id="PRO_5011632566" description="DUF4822 domain-containing protein" evidence="2">
    <location>
        <begin position="32"/>
        <end position="200"/>
    </location>
</feature>
<dbReference type="Gene3D" id="2.40.128.540">
    <property type="entry name" value="Domain of unknown function DUF4822"/>
    <property type="match status" value="1"/>
</dbReference>
<dbReference type="RefSeq" id="WP_093615179.1">
    <property type="nucleotide sequence ID" value="NZ_FNFF01000014.1"/>
</dbReference>
<dbReference type="EMBL" id="FNFF01000014">
    <property type="protein sequence ID" value="SDK94031.1"/>
    <property type="molecule type" value="Genomic_DNA"/>
</dbReference>
<gene>
    <name evidence="4" type="ORF">SAMN05421806_114166</name>
</gene>
<dbReference type="Proteomes" id="UP000199155">
    <property type="component" value="Unassembled WGS sequence"/>
</dbReference>
<feature type="region of interest" description="Disordered" evidence="1">
    <location>
        <begin position="169"/>
        <end position="200"/>
    </location>
</feature>
<keyword evidence="5" id="KW-1185">Reference proteome</keyword>
<dbReference type="InterPro" id="IPR032247">
    <property type="entry name" value="DUF4822"/>
</dbReference>
<feature type="compositionally biased region" description="Gly residues" evidence="1">
    <location>
        <begin position="175"/>
        <end position="190"/>
    </location>
</feature>
<feature type="domain" description="DUF4822" evidence="3">
    <location>
        <begin position="52"/>
        <end position="171"/>
    </location>
</feature>
<evidence type="ECO:0000313" key="5">
    <source>
        <dbReference type="Proteomes" id="UP000199155"/>
    </source>
</evidence>
<dbReference type="OrthoDB" id="6455006at2"/>
<evidence type="ECO:0000256" key="1">
    <source>
        <dbReference type="SAM" id="MobiDB-lite"/>
    </source>
</evidence>
<sequence>MNITRISRRSALTASAIAIAVSALVPVSALAADAPAASAPAAASLKDATPSDLLASTPWKTTGAVDQDGNRVALDNPAVANFVGWAYFDADGTYTMYNLDDSPKMHGDWTVTPDGSERWINAKDANGNVLFQRTVPITQLDKNVFTYRVFPNAGDTSVYYDIVHTKTNHVEPGTDGRGPGANGNQGGGNGEYHFNNGNAR</sequence>
<keyword evidence="2" id="KW-0732">Signal</keyword>
<dbReference type="STRING" id="417292.SAMN05421806_114166"/>
<reference evidence="4 5" key="1">
    <citation type="submission" date="2016-10" db="EMBL/GenBank/DDBJ databases">
        <authorList>
            <person name="de Groot N.N."/>
        </authorList>
    </citation>
    <scope>NUCLEOTIDE SEQUENCE [LARGE SCALE GENOMIC DNA]</scope>
    <source>
        <strain evidence="4 5">CGMCC 4.5727</strain>
    </source>
</reference>
<organism evidence="4 5">
    <name type="scientific">Streptomyces indicus</name>
    <dbReference type="NCBI Taxonomy" id="417292"/>
    <lineage>
        <taxon>Bacteria</taxon>
        <taxon>Bacillati</taxon>
        <taxon>Actinomycetota</taxon>
        <taxon>Actinomycetes</taxon>
        <taxon>Kitasatosporales</taxon>
        <taxon>Streptomycetaceae</taxon>
        <taxon>Streptomyces</taxon>
    </lineage>
</organism>
<dbReference type="PROSITE" id="PS51318">
    <property type="entry name" value="TAT"/>
    <property type="match status" value="1"/>
</dbReference>
<protein>
    <recommendedName>
        <fullName evidence="3">DUF4822 domain-containing protein</fullName>
    </recommendedName>
</protein>
<dbReference type="AlphaFoldDB" id="A0A1G9G045"/>
<evidence type="ECO:0000259" key="3">
    <source>
        <dbReference type="Pfam" id="PF16103"/>
    </source>
</evidence>
<dbReference type="Pfam" id="PF16103">
    <property type="entry name" value="DUF4822"/>
    <property type="match status" value="1"/>
</dbReference>
<dbReference type="InterPro" id="IPR006311">
    <property type="entry name" value="TAT_signal"/>
</dbReference>
<evidence type="ECO:0000256" key="2">
    <source>
        <dbReference type="SAM" id="SignalP"/>
    </source>
</evidence>
<accession>A0A1G9G045</accession>
<proteinExistence type="predicted"/>
<evidence type="ECO:0000313" key="4">
    <source>
        <dbReference type="EMBL" id="SDK94031.1"/>
    </source>
</evidence>